<keyword evidence="3" id="KW-0238">DNA-binding</keyword>
<dbReference type="GO" id="GO:0006351">
    <property type="term" value="P:DNA-templated transcription"/>
    <property type="evidence" value="ECO:0007669"/>
    <property type="project" value="TreeGrafter"/>
</dbReference>
<dbReference type="FunFam" id="1.10.10.10:FF:000001">
    <property type="entry name" value="LysR family transcriptional regulator"/>
    <property type="match status" value="1"/>
</dbReference>
<dbReference type="CDD" id="cd08422">
    <property type="entry name" value="PBP2_CrgA_like"/>
    <property type="match status" value="1"/>
</dbReference>
<dbReference type="InterPro" id="IPR005119">
    <property type="entry name" value="LysR_subst-bd"/>
</dbReference>
<dbReference type="PANTHER" id="PTHR30537:SF5">
    <property type="entry name" value="HTH-TYPE TRANSCRIPTIONAL ACTIVATOR TTDR-RELATED"/>
    <property type="match status" value="1"/>
</dbReference>
<evidence type="ECO:0000256" key="3">
    <source>
        <dbReference type="ARBA" id="ARBA00023125"/>
    </source>
</evidence>
<evidence type="ECO:0000259" key="5">
    <source>
        <dbReference type="PROSITE" id="PS50931"/>
    </source>
</evidence>
<dbReference type="InterPro" id="IPR036388">
    <property type="entry name" value="WH-like_DNA-bd_sf"/>
</dbReference>
<sequence>MDRLHGMEVFIRVAEAGSFTAVADHLGLARSAVTRIVAALEAHLGTKLIARSTRSLKLTAEGEVYLERCREILDLVGAAEGDLSGGDRTPRGPIRLSVPVSFGVRHLAPMVADFVTVFPEVSLDIDFNDRQVNLIESGLDMAIRITTALDPTQVARRICSSRLLTLASPEYLARHGRPQVPADLAGHHCLGYTGTARAAWPYQVNGELLWVPVKSRLQANSGDALVDVCQRGLGITRQPSFIAAPAVQAGLLEVILAEYPSPELGIYAVFPSNRYLPTRVRALADYLAERIGPVPYWDQGLP</sequence>
<dbReference type="SUPFAM" id="SSF53850">
    <property type="entry name" value="Periplasmic binding protein-like II"/>
    <property type="match status" value="1"/>
</dbReference>
<dbReference type="GO" id="GO:0043565">
    <property type="term" value="F:sequence-specific DNA binding"/>
    <property type="evidence" value="ECO:0007669"/>
    <property type="project" value="TreeGrafter"/>
</dbReference>
<dbReference type="InterPro" id="IPR036390">
    <property type="entry name" value="WH_DNA-bd_sf"/>
</dbReference>
<dbReference type="PANTHER" id="PTHR30537">
    <property type="entry name" value="HTH-TYPE TRANSCRIPTIONAL REGULATOR"/>
    <property type="match status" value="1"/>
</dbReference>
<dbReference type="InterPro" id="IPR000847">
    <property type="entry name" value="LysR_HTH_N"/>
</dbReference>
<dbReference type="SUPFAM" id="SSF46785">
    <property type="entry name" value="Winged helix' DNA-binding domain"/>
    <property type="match status" value="1"/>
</dbReference>
<dbReference type="Proteomes" id="UP000389128">
    <property type="component" value="Unassembled WGS sequence"/>
</dbReference>
<keyword evidence="4" id="KW-0804">Transcription</keyword>
<feature type="domain" description="HTH lysR-type" evidence="5">
    <location>
        <begin position="1"/>
        <end position="59"/>
    </location>
</feature>
<dbReference type="Pfam" id="PF03466">
    <property type="entry name" value="LysR_substrate"/>
    <property type="match status" value="1"/>
</dbReference>
<evidence type="ECO:0000256" key="2">
    <source>
        <dbReference type="ARBA" id="ARBA00023015"/>
    </source>
</evidence>
<evidence type="ECO:0000313" key="6">
    <source>
        <dbReference type="EMBL" id="TYC54978.1"/>
    </source>
</evidence>
<organism evidence="6 7">
    <name type="scientific">Zoogloea oleivorans</name>
    <dbReference type="NCBI Taxonomy" id="1552750"/>
    <lineage>
        <taxon>Bacteria</taxon>
        <taxon>Pseudomonadati</taxon>
        <taxon>Pseudomonadota</taxon>
        <taxon>Betaproteobacteria</taxon>
        <taxon>Rhodocyclales</taxon>
        <taxon>Zoogloeaceae</taxon>
        <taxon>Zoogloea</taxon>
    </lineage>
</organism>
<reference evidence="6 7" key="1">
    <citation type="submission" date="2019-01" db="EMBL/GenBank/DDBJ databases">
        <title>Zoogloea oleivorans genome sequencing and assembly.</title>
        <authorList>
            <person name="Tancsics A."/>
            <person name="Farkas M."/>
            <person name="Kriszt B."/>
            <person name="Maroti G."/>
            <person name="Horvath B."/>
        </authorList>
    </citation>
    <scope>NUCLEOTIDE SEQUENCE [LARGE SCALE GENOMIC DNA]</scope>
    <source>
        <strain evidence="6 7">Buc</strain>
    </source>
</reference>
<dbReference type="AlphaFoldDB" id="A0A6C2CLT0"/>
<keyword evidence="2" id="KW-0805">Transcription regulation</keyword>
<evidence type="ECO:0000256" key="1">
    <source>
        <dbReference type="ARBA" id="ARBA00009437"/>
    </source>
</evidence>
<evidence type="ECO:0000256" key="4">
    <source>
        <dbReference type="ARBA" id="ARBA00023163"/>
    </source>
</evidence>
<dbReference type="PROSITE" id="PS50931">
    <property type="entry name" value="HTH_LYSR"/>
    <property type="match status" value="1"/>
</dbReference>
<protein>
    <submittedName>
        <fullName evidence="6">LysR family transcriptional regulator</fullName>
    </submittedName>
</protein>
<evidence type="ECO:0000313" key="7">
    <source>
        <dbReference type="Proteomes" id="UP000389128"/>
    </source>
</evidence>
<dbReference type="SMR" id="A0A6C2CLT0"/>
<dbReference type="Gene3D" id="1.10.10.10">
    <property type="entry name" value="Winged helix-like DNA-binding domain superfamily/Winged helix DNA-binding domain"/>
    <property type="match status" value="1"/>
</dbReference>
<proteinExistence type="inferred from homology"/>
<dbReference type="EMBL" id="SDKK01000015">
    <property type="protein sequence ID" value="TYC54978.1"/>
    <property type="molecule type" value="Genomic_DNA"/>
</dbReference>
<name>A0A6C2CLT0_9RHOO</name>
<dbReference type="OrthoDB" id="8705920at2"/>
<comment type="similarity">
    <text evidence="1">Belongs to the LysR transcriptional regulatory family.</text>
</comment>
<dbReference type="InterPro" id="IPR058163">
    <property type="entry name" value="LysR-type_TF_proteobact-type"/>
</dbReference>
<dbReference type="Gene3D" id="3.40.190.290">
    <property type="match status" value="1"/>
</dbReference>
<keyword evidence="7" id="KW-1185">Reference proteome</keyword>
<accession>A0A6C2CLT0</accession>
<dbReference type="Pfam" id="PF00126">
    <property type="entry name" value="HTH_1"/>
    <property type="match status" value="1"/>
</dbReference>
<comment type="caution">
    <text evidence="6">The sequence shown here is derived from an EMBL/GenBank/DDBJ whole genome shotgun (WGS) entry which is preliminary data.</text>
</comment>
<dbReference type="RefSeq" id="WP_148580110.1">
    <property type="nucleotide sequence ID" value="NZ_JAVEUW010000030.1"/>
</dbReference>
<gene>
    <name evidence="6" type="ORF">ETQ85_16135</name>
</gene>
<dbReference type="GO" id="GO:0003700">
    <property type="term" value="F:DNA-binding transcription factor activity"/>
    <property type="evidence" value="ECO:0007669"/>
    <property type="project" value="InterPro"/>
</dbReference>